<dbReference type="Pfam" id="PF00989">
    <property type="entry name" value="PAS"/>
    <property type="match status" value="1"/>
</dbReference>
<feature type="transmembrane region" description="Helical" evidence="1">
    <location>
        <begin position="147"/>
        <end position="167"/>
    </location>
</feature>
<feature type="transmembrane region" description="Helical" evidence="1">
    <location>
        <begin position="65"/>
        <end position="84"/>
    </location>
</feature>
<evidence type="ECO:0000313" key="4">
    <source>
        <dbReference type="Proteomes" id="UP000294697"/>
    </source>
</evidence>
<reference evidence="3 4" key="1">
    <citation type="submission" date="2019-03" db="EMBL/GenBank/DDBJ databases">
        <title>Subsurface microbial communities from deep shales in Ohio and West Virginia, USA.</title>
        <authorList>
            <person name="Wrighton K."/>
        </authorList>
    </citation>
    <scope>NUCLEOTIDE SEQUENCE [LARGE SCALE GENOMIC DNA]</scope>
    <source>
        <strain evidence="3 4">MSL9.2</strain>
    </source>
</reference>
<dbReference type="CDD" id="cd00130">
    <property type="entry name" value="PAS"/>
    <property type="match status" value="1"/>
</dbReference>
<organism evidence="3 4">
    <name type="scientific">Halanaerobium saccharolyticum</name>
    <dbReference type="NCBI Taxonomy" id="43595"/>
    <lineage>
        <taxon>Bacteria</taxon>
        <taxon>Bacillati</taxon>
        <taxon>Bacillota</taxon>
        <taxon>Clostridia</taxon>
        <taxon>Halanaerobiales</taxon>
        <taxon>Halanaerobiaceae</taxon>
        <taxon>Halanaerobium</taxon>
    </lineage>
</organism>
<feature type="transmembrane region" description="Helical" evidence="1">
    <location>
        <begin position="179"/>
        <end position="198"/>
    </location>
</feature>
<dbReference type="InterPro" id="IPR035965">
    <property type="entry name" value="PAS-like_dom_sf"/>
</dbReference>
<comment type="caution">
    <text evidence="3">The sequence shown here is derived from an EMBL/GenBank/DDBJ whole genome shotgun (WGS) entry which is preliminary data.</text>
</comment>
<sequence>MTFDNHLETGFTYIYLAGLIMFWLGITFLYNKEKKEYLLYFSYFWTFAIAATTAEILYFHFQNNFFVLLNSIMHLLEAVFLVEAVHKYFNQKTADIWYSFLKALVLLSVFGFLFRSQLFILAPTLVYLSFAFIKSGTLFFKLSFNEVSTFTAVVSSLFGLNLLVAPYLMRLNWFNRYGIFLKGLLGLLFGISLFAVYYEDLQYKLKIREEQYQKLFDQSPAGMLLLDKKGKIIQVNNSICDYTGYSKDELEGHSMFENLVPAKFKIRARQKISNILEDQDQEYIMETYDKFNNKKCLKAEKLRKNWCKIY</sequence>
<dbReference type="InterPro" id="IPR013767">
    <property type="entry name" value="PAS_fold"/>
</dbReference>
<evidence type="ECO:0000259" key="2">
    <source>
        <dbReference type="PROSITE" id="PS50112"/>
    </source>
</evidence>
<dbReference type="SMART" id="SM00091">
    <property type="entry name" value="PAS"/>
    <property type="match status" value="1"/>
</dbReference>
<dbReference type="OrthoDB" id="505470at2"/>
<feature type="transmembrane region" description="Helical" evidence="1">
    <location>
        <begin position="37"/>
        <end position="59"/>
    </location>
</feature>
<name>A0A4R7YPZ5_9FIRM</name>
<feature type="transmembrane region" description="Helical" evidence="1">
    <location>
        <begin position="96"/>
        <end position="114"/>
    </location>
</feature>
<dbReference type="PROSITE" id="PS50112">
    <property type="entry name" value="PAS"/>
    <property type="match status" value="1"/>
</dbReference>
<proteinExistence type="predicted"/>
<dbReference type="Gene3D" id="3.30.450.20">
    <property type="entry name" value="PAS domain"/>
    <property type="match status" value="1"/>
</dbReference>
<accession>A0A4R7YPZ5</accession>
<keyword evidence="1" id="KW-0472">Membrane</keyword>
<dbReference type="InterPro" id="IPR000014">
    <property type="entry name" value="PAS"/>
</dbReference>
<gene>
    <name evidence="3" type="ORF">C8C77_13017</name>
</gene>
<evidence type="ECO:0000313" key="3">
    <source>
        <dbReference type="EMBL" id="TDV99700.1"/>
    </source>
</evidence>
<keyword evidence="1" id="KW-1133">Transmembrane helix</keyword>
<dbReference type="RefSeq" id="WP_111573176.1">
    <property type="nucleotide sequence ID" value="NZ_QLME01000027.1"/>
</dbReference>
<dbReference type="AlphaFoldDB" id="A0A4R7YPZ5"/>
<feature type="transmembrane region" description="Helical" evidence="1">
    <location>
        <begin position="120"/>
        <end position="140"/>
    </location>
</feature>
<feature type="transmembrane region" description="Helical" evidence="1">
    <location>
        <begin position="12"/>
        <end position="30"/>
    </location>
</feature>
<dbReference type="SUPFAM" id="SSF55785">
    <property type="entry name" value="PYP-like sensor domain (PAS domain)"/>
    <property type="match status" value="1"/>
</dbReference>
<feature type="domain" description="PAS" evidence="2">
    <location>
        <begin position="208"/>
        <end position="279"/>
    </location>
</feature>
<dbReference type="Proteomes" id="UP000294697">
    <property type="component" value="Unassembled WGS sequence"/>
</dbReference>
<dbReference type="GO" id="GO:0006355">
    <property type="term" value="P:regulation of DNA-templated transcription"/>
    <property type="evidence" value="ECO:0007669"/>
    <property type="project" value="InterPro"/>
</dbReference>
<dbReference type="EMBL" id="SODA01000030">
    <property type="protein sequence ID" value="TDV99700.1"/>
    <property type="molecule type" value="Genomic_DNA"/>
</dbReference>
<dbReference type="NCBIfam" id="TIGR00229">
    <property type="entry name" value="sensory_box"/>
    <property type="match status" value="1"/>
</dbReference>
<keyword evidence="1" id="KW-0812">Transmembrane</keyword>
<protein>
    <submittedName>
        <fullName evidence="3">PAS domain S-box-containing protein</fullName>
    </submittedName>
</protein>
<evidence type="ECO:0000256" key="1">
    <source>
        <dbReference type="SAM" id="Phobius"/>
    </source>
</evidence>